<sequence length="340" mass="38563">MEHPCHLEGMLDRDQRTAKMRFYNNSDITEQVPKTYNIVMNEPTPSTRRKHRCCFPDRTKPFISTNTSTSSHVSHKNGYLISTFQSVRSVLIVGACLVALIPSTTSAPITKCMASNEFWINPCQLPEQSSSVENADPTNISKTDLQNIAHQASLALQQAQSFKHSFANEVFKKEFYDLHSDLKSQKLEWLKLQLPKSLEDQVPCEHLKSLKVDEALLESYASLQMIAVGLQQMVCDLEAHDEPFLTEFTEATGQLKTVLCELQETIVGSGIKMRPDVTKDILKGSDKDSDRTFRKNRDWMIYRDYMNILEYTSTIFNYLGNNSSALGTDEKACLDNNQVS</sequence>
<dbReference type="AlphaFoldDB" id="A0AAV8VFV6"/>
<proteinExistence type="predicted"/>
<organism evidence="1 2">
    <name type="scientific">Exocentrus adspersus</name>
    <dbReference type="NCBI Taxonomy" id="1586481"/>
    <lineage>
        <taxon>Eukaryota</taxon>
        <taxon>Metazoa</taxon>
        <taxon>Ecdysozoa</taxon>
        <taxon>Arthropoda</taxon>
        <taxon>Hexapoda</taxon>
        <taxon>Insecta</taxon>
        <taxon>Pterygota</taxon>
        <taxon>Neoptera</taxon>
        <taxon>Endopterygota</taxon>
        <taxon>Coleoptera</taxon>
        <taxon>Polyphaga</taxon>
        <taxon>Cucujiformia</taxon>
        <taxon>Chrysomeloidea</taxon>
        <taxon>Cerambycidae</taxon>
        <taxon>Lamiinae</taxon>
        <taxon>Acanthocinini</taxon>
        <taxon>Exocentrus</taxon>
    </lineage>
</organism>
<dbReference type="EMBL" id="JANEYG010000102">
    <property type="protein sequence ID" value="KAJ8913109.1"/>
    <property type="molecule type" value="Genomic_DNA"/>
</dbReference>
<reference evidence="1 2" key="1">
    <citation type="journal article" date="2023" name="Insect Mol. Biol.">
        <title>Genome sequencing provides insights into the evolution of gene families encoding plant cell wall-degrading enzymes in longhorned beetles.</title>
        <authorList>
            <person name="Shin N.R."/>
            <person name="Okamura Y."/>
            <person name="Kirsch R."/>
            <person name="Pauchet Y."/>
        </authorList>
    </citation>
    <scope>NUCLEOTIDE SEQUENCE [LARGE SCALE GENOMIC DNA]</scope>
    <source>
        <strain evidence="1">EAD_L_NR</strain>
    </source>
</reference>
<gene>
    <name evidence="1" type="ORF">NQ315_000566</name>
</gene>
<keyword evidence="2" id="KW-1185">Reference proteome</keyword>
<accession>A0AAV8VFV6</accession>
<comment type="caution">
    <text evidence="1">The sequence shown here is derived from an EMBL/GenBank/DDBJ whole genome shotgun (WGS) entry which is preliminary data.</text>
</comment>
<evidence type="ECO:0000313" key="2">
    <source>
        <dbReference type="Proteomes" id="UP001159042"/>
    </source>
</evidence>
<evidence type="ECO:0000313" key="1">
    <source>
        <dbReference type="EMBL" id="KAJ8913109.1"/>
    </source>
</evidence>
<protein>
    <submittedName>
        <fullName evidence="1">Uncharacterized protein</fullName>
    </submittedName>
</protein>
<name>A0AAV8VFV6_9CUCU</name>
<dbReference type="Proteomes" id="UP001159042">
    <property type="component" value="Unassembled WGS sequence"/>
</dbReference>